<evidence type="ECO:0000313" key="3">
    <source>
        <dbReference type="Proteomes" id="UP000564885"/>
    </source>
</evidence>
<dbReference type="AlphaFoldDB" id="A0A849I408"/>
<keyword evidence="1" id="KW-1133">Transmembrane helix</keyword>
<accession>A0A849I408</accession>
<dbReference type="RefSeq" id="WP_171217573.1">
    <property type="nucleotide sequence ID" value="NZ_JABEPP010000002.1"/>
</dbReference>
<feature type="transmembrane region" description="Helical" evidence="1">
    <location>
        <begin position="71"/>
        <end position="91"/>
    </location>
</feature>
<sequence length="158" mass="16945">MPRLVVPRSATSGNLAAASVEDQPADDYSSRLVKYIPAESVAFFACVDKLIASHFGIGNTASTTAATSSGAFALSLIVFLLGLVGTPLYLWRRRLPRQPWMLNAGIATIAFVLWAYTLGGSLFLLLGWYQVFLAGLFAPIFTFVAGFFEPAPPKAPQA</sequence>
<organism evidence="2 3">
    <name type="scientific">Enterovirga aerilata</name>
    <dbReference type="NCBI Taxonomy" id="2730920"/>
    <lineage>
        <taxon>Bacteria</taxon>
        <taxon>Pseudomonadati</taxon>
        <taxon>Pseudomonadota</taxon>
        <taxon>Alphaproteobacteria</taxon>
        <taxon>Hyphomicrobiales</taxon>
        <taxon>Methylobacteriaceae</taxon>
        <taxon>Enterovirga</taxon>
    </lineage>
</organism>
<comment type="caution">
    <text evidence="2">The sequence shown here is derived from an EMBL/GenBank/DDBJ whole genome shotgun (WGS) entry which is preliminary data.</text>
</comment>
<keyword evidence="1" id="KW-0472">Membrane</keyword>
<reference evidence="2 3" key="1">
    <citation type="submission" date="2020-04" db="EMBL/GenBank/DDBJ databases">
        <title>Enterovirga sp. isolate from soil.</title>
        <authorList>
            <person name="Chea S."/>
            <person name="Kim D.-U."/>
        </authorList>
    </citation>
    <scope>NUCLEOTIDE SEQUENCE [LARGE SCALE GENOMIC DNA]</scope>
    <source>
        <strain evidence="2 3">DB1703</strain>
    </source>
</reference>
<evidence type="ECO:0000256" key="1">
    <source>
        <dbReference type="SAM" id="Phobius"/>
    </source>
</evidence>
<protein>
    <submittedName>
        <fullName evidence="2">Uncharacterized protein</fullName>
    </submittedName>
</protein>
<gene>
    <name evidence="2" type="ORF">HJG44_06640</name>
</gene>
<dbReference type="Proteomes" id="UP000564885">
    <property type="component" value="Unassembled WGS sequence"/>
</dbReference>
<feature type="transmembrane region" description="Helical" evidence="1">
    <location>
        <begin position="100"/>
        <end position="116"/>
    </location>
</feature>
<feature type="transmembrane region" description="Helical" evidence="1">
    <location>
        <begin position="128"/>
        <end position="148"/>
    </location>
</feature>
<keyword evidence="3" id="KW-1185">Reference proteome</keyword>
<name>A0A849I408_9HYPH</name>
<keyword evidence="1" id="KW-0812">Transmembrane</keyword>
<evidence type="ECO:0000313" key="2">
    <source>
        <dbReference type="EMBL" id="NNM72071.1"/>
    </source>
</evidence>
<proteinExistence type="predicted"/>
<dbReference type="EMBL" id="JABEPP010000002">
    <property type="protein sequence ID" value="NNM72071.1"/>
    <property type="molecule type" value="Genomic_DNA"/>
</dbReference>